<dbReference type="InterPro" id="IPR038109">
    <property type="entry name" value="DNA_bind_recomb_sf"/>
</dbReference>
<dbReference type="PANTHER" id="PTHR30461:SF2">
    <property type="entry name" value="SERINE RECOMBINASE PINE-RELATED"/>
    <property type="match status" value="1"/>
</dbReference>
<dbReference type="STRING" id="994573.T472_0203785"/>
<protein>
    <submittedName>
        <fullName evidence="4">Recombinase</fullName>
    </submittedName>
</protein>
<feature type="domain" description="Recombinase" evidence="3">
    <location>
        <begin position="1"/>
        <end position="107"/>
    </location>
</feature>
<reference evidence="4 5" key="1">
    <citation type="journal article" date="2014" name="Genome Announc.">
        <title>Genome Sequence of Youngiibacter fragilis, the Type Strain of the Genus Youngiibacter.</title>
        <authorList>
            <person name="Wawrik C.B."/>
            <person name="Callaghan A.V."/>
            <person name="Stamps B.W."/>
            <person name="Wawrik B."/>
        </authorList>
    </citation>
    <scope>NUCLEOTIDE SEQUENCE [LARGE SCALE GENOMIC DNA]</scope>
    <source>
        <strain evidence="4 5">232.1</strain>
    </source>
</reference>
<dbReference type="PATRIC" id="fig|994573.3.peg.712"/>
<dbReference type="Proteomes" id="UP000017747">
    <property type="component" value="Unassembled WGS sequence"/>
</dbReference>
<keyword evidence="2" id="KW-0233">DNA recombination</keyword>
<dbReference type="Pfam" id="PF13408">
    <property type="entry name" value="Zn_ribbon_recom"/>
    <property type="match status" value="1"/>
</dbReference>
<dbReference type="Pfam" id="PF07508">
    <property type="entry name" value="Recombinase"/>
    <property type="match status" value="1"/>
</dbReference>
<name>V7I6T8_9CLOT</name>
<dbReference type="PANTHER" id="PTHR30461">
    <property type="entry name" value="DNA-INVERTASE FROM LAMBDOID PROPHAGE"/>
    <property type="match status" value="1"/>
</dbReference>
<dbReference type="InterPro" id="IPR025827">
    <property type="entry name" value="Zn_ribbon_recom_dom"/>
</dbReference>
<evidence type="ECO:0000256" key="2">
    <source>
        <dbReference type="ARBA" id="ARBA00023172"/>
    </source>
</evidence>
<dbReference type="eggNOG" id="COG1961">
    <property type="taxonomic scope" value="Bacteria"/>
</dbReference>
<organism evidence="4 5">
    <name type="scientific">Youngiibacter fragilis 232.1</name>
    <dbReference type="NCBI Taxonomy" id="994573"/>
    <lineage>
        <taxon>Bacteria</taxon>
        <taxon>Bacillati</taxon>
        <taxon>Bacillota</taxon>
        <taxon>Clostridia</taxon>
        <taxon>Eubacteriales</taxon>
        <taxon>Clostridiaceae</taxon>
        <taxon>Youngiibacter</taxon>
    </lineage>
</organism>
<sequence length="262" mass="31038">MVRRIYQDYLNGKGPNRIAKDLEREGVINWNGKTKWYESTVRKILSNEKYKGDALLQKTYTIDYLSKKRAENNGEVPMYYVEDSHPGIIEKDMWEAVQLEMERRRAFAEKHGITRLDYSNDSNPFSGKVICGECGGLFGRKVWNSTNKKLRRVIWQCNHKYEEKGKVLCKNRHVDEELLKDAVVRAFEHIRYNPETYLRKWEKDLKSESPLIRHQAKYLLEVVYKSKNAEGNQIYYELVECIKLNIYTIIVTLIDETDIRID</sequence>
<proteinExistence type="predicted"/>
<dbReference type="EMBL" id="AXUN02000049">
    <property type="protein sequence ID" value="ETA81935.1"/>
    <property type="molecule type" value="Genomic_DNA"/>
</dbReference>
<dbReference type="GO" id="GO:0003677">
    <property type="term" value="F:DNA binding"/>
    <property type="evidence" value="ECO:0007669"/>
    <property type="project" value="UniProtKB-KW"/>
</dbReference>
<accession>V7I6T8</accession>
<dbReference type="InterPro" id="IPR011109">
    <property type="entry name" value="DNA_bind_recombinase_dom"/>
</dbReference>
<evidence type="ECO:0000313" key="5">
    <source>
        <dbReference type="Proteomes" id="UP000017747"/>
    </source>
</evidence>
<keyword evidence="1" id="KW-0238">DNA-binding</keyword>
<evidence type="ECO:0000256" key="1">
    <source>
        <dbReference type="ARBA" id="ARBA00023125"/>
    </source>
</evidence>
<dbReference type="Gene3D" id="3.90.1750.20">
    <property type="entry name" value="Putative Large Serine Recombinase, Chain B, Domain 2"/>
    <property type="match status" value="1"/>
</dbReference>
<keyword evidence="5" id="KW-1185">Reference proteome</keyword>
<evidence type="ECO:0000313" key="4">
    <source>
        <dbReference type="EMBL" id="ETA81935.1"/>
    </source>
</evidence>
<evidence type="ECO:0000259" key="3">
    <source>
        <dbReference type="PROSITE" id="PS51737"/>
    </source>
</evidence>
<dbReference type="AlphaFoldDB" id="V7I6T8"/>
<gene>
    <name evidence="4" type="ORF">T472_0203785</name>
</gene>
<dbReference type="PROSITE" id="PS51737">
    <property type="entry name" value="RECOMBINASE_DNA_BIND"/>
    <property type="match status" value="1"/>
</dbReference>
<dbReference type="InterPro" id="IPR050639">
    <property type="entry name" value="SSR_resolvase"/>
</dbReference>
<dbReference type="GO" id="GO:0000150">
    <property type="term" value="F:DNA strand exchange activity"/>
    <property type="evidence" value="ECO:0007669"/>
    <property type="project" value="InterPro"/>
</dbReference>
<comment type="caution">
    <text evidence="4">The sequence shown here is derived from an EMBL/GenBank/DDBJ whole genome shotgun (WGS) entry which is preliminary data.</text>
</comment>